<proteinExistence type="inferred from homology"/>
<feature type="chain" id="PRO_5032637032" description="Rapid alkalinization factor" evidence="6">
    <location>
        <begin position="25"/>
        <end position="135"/>
    </location>
</feature>
<dbReference type="AlphaFoldDB" id="A0A835AZJ6"/>
<dbReference type="GO" id="GO:0005179">
    <property type="term" value="F:hormone activity"/>
    <property type="evidence" value="ECO:0007669"/>
    <property type="project" value="UniProtKB-KW"/>
</dbReference>
<keyword evidence="8" id="KW-1185">Reference proteome</keyword>
<feature type="compositionally biased region" description="Low complexity" evidence="5">
    <location>
        <begin position="61"/>
        <end position="84"/>
    </location>
</feature>
<dbReference type="OrthoDB" id="688795at2759"/>
<dbReference type="GO" id="GO:0009506">
    <property type="term" value="C:plasmodesma"/>
    <property type="evidence" value="ECO:0007669"/>
    <property type="project" value="TreeGrafter"/>
</dbReference>
<evidence type="ECO:0000313" key="7">
    <source>
        <dbReference type="EMBL" id="KAF8680665.1"/>
    </source>
</evidence>
<protein>
    <recommendedName>
        <fullName evidence="9">Rapid alkalinization factor</fullName>
    </recommendedName>
</protein>
<accession>A0A835AZJ6</accession>
<evidence type="ECO:0000256" key="1">
    <source>
        <dbReference type="ARBA" id="ARBA00009178"/>
    </source>
</evidence>
<reference evidence="7" key="1">
    <citation type="submission" date="2020-07" db="EMBL/GenBank/DDBJ databases">
        <title>Genome sequence and genetic diversity analysis of an under-domesticated orphan crop, white fonio (Digitaria exilis).</title>
        <authorList>
            <person name="Bennetzen J.L."/>
            <person name="Chen S."/>
            <person name="Ma X."/>
            <person name="Wang X."/>
            <person name="Yssel A.E.J."/>
            <person name="Chaluvadi S.R."/>
            <person name="Johnson M."/>
            <person name="Gangashetty P."/>
            <person name="Hamidou F."/>
            <person name="Sanogo M.D."/>
            <person name="Zwaenepoel A."/>
            <person name="Wallace J."/>
            <person name="Van De Peer Y."/>
            <person name="Van Deynze A."/>
        </authorList>
    </citation>
    <scope>NUCLEOTIDE SEQUENCE</scope>
    <source>
        <tissue evidence="7">Leaves</tissue>
    </source>
</reference>
<name>A0A835AZJ6_9POAL</name>
<keyword evidence="4" id="KW-1015">Disulfide bond</keyword>
<sequence length="135" mass="13901">MARHAPLLFTVVAVLAMAVASASAYTRAADEDLIIGGEDDDVFGLNGMIGRRRLDDLNGTSAPSPAANAPSPDANAPSPDANAPSGATKGYISYLALSRDSAPCSYRGASYYNCRPGAEANPYSRGCSAITQCRA</sequence>
<dbReference type="EMBL" id="JACEFO010002121">
    <property type="protein sequence ID" value="KAF8680665.1"/>
    <property type="molecule type" value="Genomic_DNA"/>
</dbReference>
<evidence type="ECO:0008006" key="9">
    <source>
        <dbReference type="Google" id="ProtNLM"/>
    </source>
</evidence>
<evidence type="ECO:0000256" key="3">
    <source>
        <dbReference type="ARBA" id="ARBA00022729"/>
    </source>
</evidence>
<feature type="region of interest" description="Disordered" evidence="5">
    <location>
        <begin position="54"/>
        <end position="84"/>
    </location>
</feature>
<evidence type="ECO:0000256" key="6">
    <source>
        <dbReference type="SAM" id="SignalP"/>
    </source>
</evidence>
<evidence type="ECO:0000256" key="4">
    <source>
        <dbReference type="ARBA" id="ARBA00023157"/>
    </source>
</evidence>
<evidence type="ECO:0000256" key="5">
    <source>
        <dbReference type="SAM" id="MobiDB-lite"/>
    </source>
</evidence>
<keyword evidence="3 6" id="KW-0732">Signal</keyword>
<dbReference type="PANTHER" id="PTHR33136:SF6">
    <property type="entry name" value="PROTEIN RALF-LIKE 34"/>
    <property type="match status" value="1"/>
</dbReference>
<comment type="caution">
    <text evidence="7">The sequence shown here is derived from an EMBL/GenBank/DDBJ whole genome shotgun (WGS) entry which is preliminary data.</text>
</comment>
<dbReference type="Pfam" id="PF05498">
    <property type="entry name" value="RALF"/>
    <property type="match status" value="1"/>
</dbReference>
<feature type="signal peptide" evidence="6">
    <location>
        <begin position="1"/>
        <end position="24"/>
    </location>
</feature>
<comment type="similarity">
    <text evidence="1">Belongs to the plant rapid alkalinization factor (RALF) family.</text>
</comment>
<dbReference type="InterPro" id="IPR008801">
    <property type="entry name" value="RALF"/>
</dbReference>
<dbReference type="PANTHER" id="PTHR33136">
    <property type="entry name" value="RAPID ALKALINIZATION FACTOR-LIKE"/>
    <property type="match status" value="1"/>
</dbReference>
<evidence type="ECO:0000313" key="8">
    <source>
        <dbReference type="Proteomes" id="UP000636709"/>
    </source>
</evidence>
<organism evidence="7 8">
    <name type="scientific">Digitaria exilis</name>
    <dbReference type="NCBI Taxonomy" id="1010633"/>
    <lineage>
        <taxon>Eukaryota</taxon>
        <taxon>Viridiplantae</taxon>
        <taxon>Streptophyta</taxon>
        <taxon>Embryophyta</taxon>
        <taxon>Tracheophyta</taxon>
        <taxon>Spermatophyta</taxon>
        <taxon>Magnoliopsida</taxon>
        <taxon>Liliopsida</taxon>
        <taxon>Poales</taxon>
        <taxon>Poaceae</taxon>
        <taxon>PACMAD clade</taxon>
        <taxon>Panicoideae</taxon>
        <taxon>Panicodae</taxon>
        <taxon>Paniceae</taxon>
        <taxon>Anthephorinae</taxon>
        <taxon>Digitaria</taxon>
    </lineage>
</organism>
<gene>
    <name evidence="7" type="ORF">HU200_045698</name>
</gene>
<keyword evidence="2" id="KW-0372">Hormone</keyword>
<dbReference type="GO" id="GO:0019722">
    <property type="term" value="P:calcium-mediated signaling"/>
    <property type="evidence" value="ECO:0007669"/>
    <property type="project" value="TreeGrafter"/>
</dbReference>
<evidence type="ECO:0000256" key="2">
    <source>
        <dbReference type="ARBA" id="ARBA00022702"/>
    </source>
</evidence>
<dbReference type="Proteomes" id="UP000636709">
    <property type="component" value="Unassembled WGS sequence"/>
</dbReference>